<comment type="cofactor">
    <cofactor evidence="1">
        <name>pyridoxal 5'-phosphate</name>
        <dbReference type="ChEBI" id="CHEBI:597326"/>
    </cofactor>
</comment>
<keyword evidence="8" id="KW-0456">Lyase</keyword>
<dbReference type="EC" id="4.3.1.18" evidence="11"/>
<accession>A0A6A6CVW0</accession>
<evidence type="ECO:0000256" key="12">
    <source>
        <dbReference type="ARBA" id="ARBA00069616"/>
    </source>
</evidence>
<feature type="domain" description="D-serine dehydratase-like" evidence="14">
    <location>
        <begin position="326"/>
        <end position="440"/>
    </location>
</feature>
<evidence type="ECO:0000313" key="15">
    <source>
        <dbReference type="EMBL" id="KAF2169952.1"/>
    </source>
</evidence>
<dbReference type="GO" id="GO:0036088">
    <property type="term" value="P:D-serine catabolic process"/>
    <property type="evidence" value="ECO:0007669"/>
    <property type="project" value="TreeGrafter"/>
</dbReference>
<dbReference type="PANTHER" id="PTHR28004">
    <property type="entry name" value="ZGC:162816-RELATED"/>
    <property type="match status" value="1"/>
</dbReference>
<dbReference type="InterPro" id="IPR029066">
    <property type="entry name" value="PLP-binding_barrel"/>
</dbReference>
<dbReference type="GO" id="GO:0008721">
    <property type="term" value="F:D-serine ammonia-lyase activity"/>
    <property type="evidence" value="ECO:0007669"/>
    <property type="project" value="UniProtKB-EC"/>
</dbReference>
<protein>
    <recommendedName>
        <fullName evidence="12">D-serine dehydratase</fullName>
        <ecNumber evidence="11">4.3.1.18</ecNumber>
    </recommendedName>
    <alternativeName>
        <fullName evidence="13">D-serine deaminase</fullName>
    </alternativeName>
</protein>
<dbReference type="GO" id="GO:0046872">
    <property type="term" value="F:metal ion binding"/>
    <property type="evidence" value="ECO:0007669"/>
    <property type="project" value="UniProtKB-KW"/>
</dbReference>
<evidence type="ECO:0000256" key="10">
    <source>
        <dbReference type="ARBA" id="ARBA00055764"/>
    </source>
</evidence>
<dbReference type="AlphaFoldDB" id="A0A6A6CVW0"/>
<sequence length="459" mass="50095">MSVPQRSAPPIDELRKFYVGRSINEVPKPAVVLDKTKVKKHCDSLLKAIEALGVEFRAHVKSHKTREGTQLQAGETSKSVKLVASTIPEIEHLVPLVYEFQTAGRTVDILYGIPLLRSQAQRLAAIARQIAPSTISVLIDHPAQLDHLVEFASSAGFPAGVFIKVDTGYHRAGLPPAGVNKDDLITRLIQLEESGQADFIGLYSHSSLSYSGSTPEQAMRHLQGEIYGCLAALRQHSSSFGTDRELAISVGASPQVTSVEALVGTDKLSDEAEHLRQIMHGISTNQHAGFRTKLELHAGVYSILDIQQLSTQCRGAILGEYEDEIAISVVAEVCSVYNDGERNQPEALLAVGTLGLGREPCASRRGWGAIRRNGTKLGSNLENRLIIDRISQEHCIIAWDKPSEDGMVSPIPLEVGDSVQIFPNHACVTGALYEWYLVVDSESEDDQNIVDVWIRASGW</sequence>
<dbReference type="Gene3D" id="2.40.37.20">
    <property type="entry name" value="D-serine dehydratase-like domain"/>
    <property type="match status" value="1"/>
</dbReference>
<comment type="function">
    <text evidence="10">Catalyzes the conversion of D-serine to pyruvate and ammonia. May play a role in D-serine detoxification.</text>
</comment>
<evidence type="ECO:0000256" key="6">
    <source>
        <dbReference type="ARBA" id="ARBA00022833"/>
    </source>
</evidence>
<dbReference type="EMBL" id="ML993586">
    <property type="protein sequence ID" value="KAF2169952.1"/>
    <property type="molecule type" value="Genomic_DNA"/>
</dbReference>
<dbReference type="InterPro" id="IPR026956">
    <property type="entry name" value="D-ser_dehydrat-like_dom"/>
</dbReference>
<evidence type="ECO:0000256" key="7">
    <source>
        <dbReference type="ARBA" id="ARBA00022898"/>
    </source>
</evidence>
<evidence type="ECO:0000313" key="16">
    <source>
        <dbReference type="Proteomes" id="UP000799537"/>
    </source>
</evidence>
<keyword evidence="5" id="KW-0479">Metal-binding</keyword>
<dbReference type="InterPro" id="IPR001608">
    <property type="entry name" value="Ala_racemase_N"/>
</dbReference>
<dbReference type="FunFam" id="3.20.20.10:FF:000016">
    <property type="entry name" value="D-serine dehydratase"/>
    <property type="match status" value="1"/>
</dbReference>
<keyword evidence="7" id="KW-0663">Pyridoxal phosphate</keyword>
<comment type="catalytic activity">
    <reaction evidence="9">
        <text>D-serine = pyruvate + NH4(+)</text>
        <dbReference type="Rhea" id="RHEA:13977"/>
        <dbReference type="ChEBI" id="CHEBI:15361"/>
        <dbReference type="ChEBI" id="CHEBI:28938"/>
        <dbReference type="ChEBI" id="CHEBI:35247"/>
        <dbReference type="EC" id="4.3.1.18"/>
    </reaction>
    <physiologicalReaction direction="left-to-right" evidence="9">
        <dbReference type="Rhea" id="RHEA:13978"/>
    </physiologicalReaction>
</comment>
<reference evidence="15" key="1">
    <citation type="journal article" date="2020" name="Stud. Mycol.">
        <title>101 Dothideomycetes genomes: a test case for predicting lifestyles and emergence of pathogens.</title>
        <authorList>
            <person name="Haridas S."/>
            <person name="Albert R."/>
            <person name="Binder M."/>
            <person name="Bloem J."/>
            <person name="Labutti K."/>
            <person name="Salamov A."/>
            <person name="Andreopoulos B."/>
            <person name="Baker S."/>
            <person name="Barry K."/>
            <person name="Bills G."/>
            <person name="Bluhm B."/>
            <person name="Cannon C."/>
            <person name="Castanera R."/>
            <person name="Culley D."/>
            <person name="Daum C."/>
            <person name="Ezra D."/>
            <person name="Gonzalez J."/>
            <person name="Henrissat B."/>
            <person name="Kuo A."/>
            <person name="Liang C."/>
            <person name="Lipzen A."/>
            <person name="Lutzoni F."/>
            <person name="Magnuson J."/>
            <person name="Mondo S."/>
            <person name="Nolan M."/>
            <person name="Ohm R."/>
            <person name="Pangilinan J."/>
            <person name="Park H.-J."/>
            <person name="Ramirez L."/>
            <person name="Alfaro M."/>
            <person name="Sun H."/>
            <person name="Tritt A."/>
            <person name="Yoshinaga Y."/>
            <person name="Zwiers L.-H."/>
            <person name="Turgeon B."/>
            <person name="Goodwin S."/>
            <person name="Spatafora J."/>
            <person name="Crous P."/>
            <person name="Grigoriev I."/>
        </authorList>
    </citation>
    <scope>NUCLEOTIDE SEQUENCE</scope>
    <source>
        <strain evidence="15">ATCC 36951</strain>
    </source>
</reference>
<keyword evidence="6" id="KW-0862">Zinc</keyword>
<proteinExistence type="inferred from homology"/>
<comment type="similarity">
    <text evidence="3">Belongs to the DSD1 family.</text>
</comment>
<name>A0A6A6CVW0_ZASCE</name>
<keyword evidence="4" id="KW-0216">Detoxification</keyword>
<dbReference type="Proteomes" id="UP000799537">
    <property type="component" value="Unassembled WGS sequence"/>
</dbReference>
<evidence type="ECO:0000256" key="13">
    <source>
        <dbReference type="ARBA" id="ARBA00075219"/>
    </source>
</evidence>
<evidence type="ECO:0000256" key="5">
    <source>
        <dbReference type="ARBA" id="ARBA00022723"/>
    </source>
</evidence>
<dbReference type="SMART" id="SM01119">
    <property type="entry name" value="D-ser_dehydrat"/>
    <property type="match status" value="1"/>
</dbReference>
<keyword evidence="16" id="KW-1185">Reference proteome</keyword>
<comment type="cofactor">
    <cofactor evidence="2">
        <name>Zn(2+)</name>
        <dbReference type="ChEBI" id="CHEBI:29105"/>
    </cofactor>
</comment>
<evidence type="ECO:0000256" key="8">
    <source>
        <dbReference type="ARBA" id="ARBA00023239"/>
    </source>
</evidence>
<dbReference type="InterPro" id="IPR051466">
    <property type="entry name" value="D-amino_acid_metab_enzyme"/>
</dbReference>
<evidence type="ECO:0000256" key="3">
    <source>
        <dbReference type="ARBA" id="ARBA00005323"/>
    </source>
</evidence>
<evidence type="ECO:0000256" key="2">
    <source>
        <dbReference type="ARBA" id="ARBA00001947"/>
    </source>
</evidence>
<dbReference type="Gene3D" id="3.20.20.10">
    <property type="entry name" value="Alanine racemase"/>
    <property type="match status" value="1"/>
</dbReference>
<dbReference type="InterPro" id="IPR042208">
    <property type="entry name" value="D-ser_dehydrat-like_sf"/>
</dbReference>
<evidence type="ECO:0000256" key="9">
    <source>
        <dbReference type="ARBA" id="ARBA00051198"/>
    </source>
</evidence>
<dbReference type="Pfam" id="PF14031">
    <property type="entry name" value="D-ser_dehydrat"/>
    <property type="match status" value="1"/>
</dbReference>
<evidence type="ECO:0000256" key="11">
    <source>
        <dbReference type="ARBA" id="ARBA00066349"/>
    </source>
</evidence>
<dbReference type="GeneID" id="54569313"/>
<organism evidence="15 16">
    <name type="scientific">Zasmidium cellare ATCC 36951</name>
    <dbReference type="NCBI Taxonomy" id="1080233"/>
    <lineage>
        <taxon>Eukaryota</taxon>
        <taxon>Fungi</taxon>
        <taxon>Dikarya</taxon>
        <taxon>Ascomycota</taxon>
        <taxon>Pezizomycotina</taxon>
        <taxon>Dothideomycetes</taxon>
        <taxon>Dothideomycetidae</taxon>
        <taxon>Mycosphaerellales</taxon>
        <taxon>Mycosphaerellaceae</taxon>
        <taxon>Zasmidium</taxon>
    </lineage>
</organism>
<dbReference type="SUPFAM" id="SSF51419">
    <property type="entry name" value="PLP-binding barrel"/>
    <property type="match status" value="1"/>
</dbReference>
<dbReference type="OrthoDB" id="20198at2759"/>
<dbReference type="Pfam" id="PF01168">
    <property type="entry name" value="Ala_racemase_N"/>
    <property type="match status" value="1"/>
</dbReference>
<dbReference type="RefSeq" id="XP_033670841.1">
    <property type="nucleotide sequence ID" value="XM_033816041.1"/>
</dbReference>
<dbReference type="GO" id="GO:0009636">
    <property type="term" value="P:response to toxic substance"/>
    <property type="evidence" value="ECO:0007669"/>
    <property type="project" value="UniProtKB-KW"/>
</dbReference>
<evidence type="ECO:0000259" key="14">
    <source>
        <dbReference type="SMART" id="SM01119"/>
    </source>
</evidence>
<gene>
    <name evidence="15" type="ORF">M409DRAFT_64363</name>
</gene>
<evidence type="ECO:0000256" key="1">
    <source>
        <dbReference type="ARBA" id="ARBA00001933"/>
    </source>
</evidence>
<evidence type="ECO:0000256" key="4">
    <source>
        <dbReference type="ARBA" id="ARBA00022575"/>
    </source>
</evidence>
<dbReference type="PANTHER" id="PTHR28004:SF2">
    <property type="entry name" value="D-SERINE DEHYDRATASE"/>
    <property type="match status" value="1"/>
</dbReference>